<protein>
    <submittedName>
        <fullName evidence="1">Uncharacterized protein</fullName>
    </submittedName>
</protein>
<dbReference type="HOGENOM" id="CLU_2164360_0_0_1"/>
<dbReference type="Proteomes" id="UP000053593">
    <property type="component" value="Unassembled WGS sequence"/>
</dbReference>
<dbReference type="AlphaFoldDB" id="A0A0D0AYK2"/>
<keyword evidence="2" id="KW-1185">Reference proteome</keyword>
<evidence type="ECO:0000313" key="2">
    <source>
        <dbReference type="Proteomes" id="UP000053593"/>
    </source>
</evidence>
<proteinExistence type="predicted"/>
<gene>
    <name evidence="1" type="ORF">GYMLUDRAFT_248372</name>
</gene>
<name>A0A0D0AYK2_9AGAR</name>
<accession>A0A0D0AYK2</accession>
<reference evidence="1 2" key="1">
    <citation type="submission" date="2014-04" db="EMBL/GenBank/DDBJ databases">
        <title>Evolutionary Origins and Diversification of the Mycorrhizal Mutualists.</title>
        <authorList>
            <consortium name="DOE Joint Genome Institute"/>
            <consortium name="Mycorrhizal Genomics Consortium"/>
            <person name="Kohler A."/>
            <person name="Kuo A."/>
            <person name="Nagy L.G."/>
            <person name="Floudas D."/>
            <person name="Copeland A."/>
            <person name="Barry K.W."/>
            <person name="Cichocki N."/>
            <person name="Veneault-Fourrey C."/>
            <person name="LaButti K."/>
            <person name="Lindquist E.A."/>
            <person name="Lipzen A."/>
            <person name="Lundell T."/>
            <person name="Morin E."/>
            <person name="Murat C."/>
            <person name="Riley R."/>
            <person name="Ohm R."/>
            <person name="Sun H."/>
            <person name="Tunlid A."/>
            <person name="Henrissat B."/>
            <person name="Grigoriev I.V."/>
            <person name="Hibbett D.S."/>
            <person name="Martin F."/>
        </authorList>
    </citation>
    <scope>NUCLEOTIDE SEQUENCE [LARGE SCALE GENOMIC DNA]</scope>
    <source>
        <strain evidence="1 2">FD-317 M1</strain>
    </source>
</reference>
<dbReference type="EMBL" id="KN834803">
    <property type="protein sequence ID" value="KIK55775.1"/>
    <property type="molecule type" value="Genomic_DNA"/>
</dbReference>
<evidence type="ECO:0000313" key="1">
    <source>
        <dbReference type="EMBL" id="KIK55775.1"/>
    </source>
</evidence>
<organism evidence="1 2">
    <name type="scientific">Collybiopsis luxurians FD-317 M1</name>
    <dbReference type="NCBI Taxonomy" id="944289"/>
    <lineage>
        <taxon>Eukaryota</taxon>
        <taxon>Fungi</taxon>
        <taxon>Dikarya</taxon>
        <taxon>Basidiomycota</taxon>
        <taxon>Agaricomycotina</taxon>
        <taxon>Agaricomycetes</taxon>
        <taxon>Agaricomycetidae</taxon>
        <taxon>Agaricales</taxon>
        <taxon>Marasmiineae</taxon>
        <taxon>Omphalotaceae</taxon>
        <taxon>Collybiopsis</taxon>
        <taxon>Collybiopsis luxurians</taxon>
    </lineage>
</organism>
<feature type="non-terminal residue" evidence="1">
    <location>
        <position position="1"/>
    </location>
</feature>
<sequence>IGAVTPLLAVSTPFAPAVKAVVRSETGSRGLSLFTRPTGAILATANIEVDPTSDNALPNEKCPNITIHSASAATHEEDEYCLFFDDKEYGTILEGKWVSIPPEQRKRTIEF</sequence>